<dbReference type="InterPro" id="IPR033479">
    <property type="entry name" value="dCache_1"/>
</dbReference>
<dbReference type="PANTHER" id="PTHR32089">
    <property type="entry name" value="METHYL-ACCEPTING CHEMOTAXIS PROTEIN MCPB"/>
    <property type="match status" value="1"/>
</dbReference>
<dbReference type="CDD" id="cd06225">
    <property type="entry name" value="HAMP"/>
    <property type="match status" value="1"/>
</dbReference>
<dbReference type="Gene3D" id="1.10.287.950">
    <property type="entry name" value="Methyl-accepting chemotaxis protein"/>
    <property type="match status" value="1"/>
</dbReference>
<feature type="domain" description="Methyl-accepting transducer" evidence="10">
    <location>
        <begin position="361"/>
        <end position="597"/>
    </location>
</feature>
<evidence type="ECO:0000259" key="10">
    <source>
        <dbReference type="PROSITE" id="PS50111"/>
    </source>
</evidence>
<evidence type="ECO:0000256" key="3">
    <source>
        <dbReference type="ARBA" id="ARBA00022500"/>
    </source>
</evidence>
<dbReference type="CDD" id="cd18774">
    <property type="entry name" value="PDC2_HK_sensor"/>
    <property type="match status" value="1"/>
</dbReference>
<dbReference type="SMART" id="SM00304">
    <property type="entry name" value="HAMP"/>
    <property type="match status" value="1"/>
</dbReference>
<dbReference type="Gene3D" id="3.30.450.20">
    <property type="entry name" value="PAS domain"/>
    <property type="match status" value="1"/>
</dbReference>
<dbReference type="Pfam" id="PF00672">
    <property type="entry name" value="HAMP"/>
    <property type="match status" value="1"/>
</dbReference>
<dbReference type="Pfam" id="PF00015">
    <property type="entry name" value="MCPsignal"/>
    <property type="match status" value="1"/>
</dbReference>
<dbReference type="PROSITE" id="PS50111">
    <property type="entry name" value="CHEMOTAXIS_TRANSDUC_2"/>
    <property type="match status" value="1"/>
</dbReference>
<evidence type="ECO:0000256" key="7">
    <source>
        <dbReference type="ARBA" id="ARBA00023224"/>
    </source>
</evidence>
<dbReference type="PROSITE" id="PS50885">
    <property type="entry name" value="HAMP"/>
    <property type="match status" value="1"/>
</dbReference>
<dbReference type="CDD" id="cd12914">
    <property type="entry name" value="PDC1_DGC_like"/>
    <property type="match status" value="1"/>
</dbReference>
<proteinExistence type="inferred from homology"/>
<dbReference type="Proteomes" id="UP001621714">
    <property type="component" value="Unassembled WGS sequence"/>
</dbReference>
<dbReference type="SUPFAM" id="SSF58104">
    <property type="entry name" value="Methyl-accepting chemotaxis protein (MCP) signaling domain"/>
    <property type="match status" value="1"/>
</dbReference>
<keyword evidence="3" id="KW-0145">Chemotaxis</keyword>
<keyword evidence="13" id="KW-1185">Reference proteome</keyword>
<feature type="domain" description="HAMP" evidence="11">
    <location>
        <begin position="303"/>
        <end position="356"/>
    </location>
</feature>
<dbReference type="Pfam" id="PF02743">
    <property type="entry name" value="dCache_1"/>
    <property type="match status" value="1"/>
</dbReference>
<dbReference type="PANTHER" id="PTHR32089:SF119">
    <property type="entry name" value="METHYL-ACCEPTING CHEMOTAXIS PROTEIN CTPL"/>
    <property type="match status" value="1"/>
</dbReference>
<name>A0ABW8PTC4_9GAMM</name>
<keyword evidence="2" id="KW-1003">Cell membrane</keyword>
<keyword evidence="7 9" id="KW-0807">Transducer</keyword>
<evidence type="ECO:0000313" key="12">
    <source>
        <dbReference type="EMBL" id="MFK7159538.1"/>
    </source>
</evidence>
<dbReference type="RefSeq" id="WP_405336034.1">
    <property type="nucleotide sequence ID" value="NZ_JBANFI010000001.1"/>
</dbReference>
<reference evidence="12 13" key="1">
    <citation type="submission" date="2024-02" db="EMBL/GenBank/DDBJ databases">
        <title>Marinospirillum sp. MEB 164 isolated from Lonar lake sediment.</title>
        <authorList>
            <person name="Joshi A."/>
            <person name="Thite S."/>
        </authorList>
    </citation>
    <scope>NUCLEOTIDE SEQUENCE [LARGE SCALE GENOMIC DNA]</scope>
    <source>
        <strain evidence="12 13">MEB164</strain>
    </source>
</reference>
<dbReference type="InterPro" id="IPR003660">
    <property type="entry name" value="HAMP_dom"/>
</dbReference>
<evidence type="ECO:0000259" key="11">
    <source>
        <dbReference type="PROSITE" id="PS50885"/>
    </source>
</evidence>
<organism evidence="12 13">
    <name type="scientific">Marinospirillum alkalitolerans</name>
    <dbReference type="NCBI Taxonomy" id="3123374"/>
    <lineage>
        <taxon>Bacteria</taxon>
        <taxon>Pseudomonadati</taxon>
        <taxon>Pseudomonadota</taxon>
        <taxon>Gammaproteobacteria</taxon>
        <taxon>Oceanospirillales</taxon>
        <taxon>Oceanospirillaceae</taxon>
        <taxon>Marinospirillum</taxon>
    </lineage>
</organism>
<dbReference type="SMART" id="SM00283">
    <property type="entry name" value="MA"/>
    <property type="match status" value="1"/>
</dbReference>
<dbReference type="InterPro" id="IPR004089">
    <property type="entry name" value="MCPsignal_dom"/>
</dbReference>
<gene>
    <name evidence="12" type="ORF">V6U78_00615</name>
</gene>
<protein>
    <submittedName>
        <fullName evidence="12">Methyl-accepting chemotaxis protein</fullName>
    </submittedName>
</protein>
<dbReference type="EMBL" id="JBANFI010000001">
    <property type="protein sequence ID" value="MFK7159538.1"/>
    <property type="molecule type" value="Genomic_DNA"/>
</dbReference>
<evidence type="ECO:0000256" key="4">
    <source>
        <dbReference type="ARBA" id="ARBA00022692"/>
    </source>
</evidence>
<evidence type="ECO:0000256" key="8">
    <source>
        <dbReference type="ARBA" id="ARBA00029447"/>
    </source>
</evidence>
<evidence type="ECO:0000256" key="9">
    <source>
        <dbReference type="PROSITE-ProRule" id="PRU00284"/>
    </source>
</evidence>
<evidence type="ECO:0000256" key="6">
    <source>
        <dbReference type="ARBA" id="ARBA00023136"/>
    </source>
</evidence>
<keyword evidence="4" id="KW-0812">Transmembrane</keyword>
<comment type="caution">
    <text evidence="12">The sequence shown here is derived from an EMBL/GenBank/DDBJ whole genome shotgun (WGS) entry which is preliminary data.</text>
</comment>
<evidence type="ECO:0000256" key="2">
    <source>
        <dbReference type="ARBA" id="ARBA00022475"/>
    </source>
</evidence>
<evidence type="ECO:0000256" key="1">
    <source>
        <dbReference type="ARBA" id="ARBA00004651"/>
    </source>
</evidence>
<sequence length="633" mass="68545">MWIASLSVSRKLMLIFFVLLFAVSASLGALAIWQSTKAVHEQVEQGLVNIAHNAAEVVQSRMQMHLASVSELARHPDLLTLSDASLHELTQATQRLGYLGMGWVTPQGVAHYPEGNTADLASRDYIQRALAGEANVSDVIISRVINKPVIMLAAPIRDASTQRVQGVLIARLDATFLSQLTEDLGFGTQGSAVMVNARGQVIASPRPQEVLEQMNLMDDPNPARAAALDTLFRTPDQLVEVPSTAGLSLASSLTIPGTSWKLAITAQADEAFERLHGLKTLFILVSMAAWALSLLLAWWFSRAWVIRPLQHIQAIAHQIETSGNLTLRTQVQGQDELAATGTALNDMVARFQQLISRQSQSTHELLAAAEHLDQTSSLLLTASDQQAEHTNQVAVALEQMSTAIREVAQNTLRASDKAGAAAEEAQFGQQQMQQSQQVVFGLDDHIQQAAQLVEQLNSNTTEVDQILTMISEIAEQTNLLALNAAIEAARAGDHGRGFAVVADEVRTLASRSHTAAASIHDKMQAFRTEAEQALLSMRSCTDFAQQNSQGAEQMGQLLAQSAAHTGEILSLNQQIASATEQQTLVVDQLGYTVQDLSLGIDQVTHKARETAQASDALKKLAASLRQDSQRFHV</sequence>
<accession>A0ABW8PTC4</accession>
<keyword evidence="6" id="KW-0472">Membrane</keyword>
<keyword evidence="5" id="KW-1133">Transmembrane helix</keyword>
<evidence type="ECO:0000313" key="13">
    <source>
        <dbReference type="Proteomes" id="UP001621714"/>
    </source>
</evidence>
<comment type="similarity">
    <text evidence="8">Belongs to the methyl-accepting chemotaxis (MCP) protein family.</text>
</comment>
<evidence type="ECO:0000256" key="5">
    <source>
        <dbReference type="ARBA" id="ARBA00022989"/>
    </source>
</evidence>
<comment type="subcellular location">
    <subcellularLocation>
        <location evidence="1">Cell membrane</location>
        <topology evidence="1">Multi-pass membrane protein</topology>
    </subcellularLocation>
</comment>